<dbReference type="GO" id="GO:0004521">
    <property type="term" value="F:RNA endonuclease activity"/>
    <property type="evidence" value="ECO:0007669"/>
    <property type="project" value="TreeGrafter"/>
</dbReference>
<dbReference type="AlphaFoldDB" id="A0AB39U6L1"/>
<reference evidence="3" key="1">
    <citation type="submission" date="2023-07" db="EMBL/GenBank/DDBJ databases">
        <title>Bifidobacterium aquikefiriaerophilum sp. nov. and Bifidobacterium eccum sp. nov., isolated from water kefir.</title>
        <authorList>
            <person name="Breselge S."/>
            <person name="Bellassi P."/>
            <person name="Barcenilla C."/>
            <person name="Alvarez-Ordonez A."/>
            <person name="Morelli L."/>
            <person name="Cotter P.D."/>
        </authorList>
    </citation>
    <scope>NUCLEOTIDE SEQUENCE</scope>
    <source>
        <strain evidence="3">WK041_4_12</strain>
    </source>
</reference>
<dbReference type="InterPro" id="IPR007712">
    <property type="entry name" value="RelE/ParE_toxin"/>
</dbReference>
<gene>
    <name evidence="3" type="ORF">QN215_09830</name>
</gene>
<dbReference type="KEGG" id="baqk:QN215_09830"/>
<dbReference type="GO" id="GO:0006415">
    <property type="term" value="P:translational termination"/>
    <property type="evidence" value="ECO:0007669"/>
    <property type="project" value="TreeGrafter"/>
</dbReference>
<protein>
    <submittedName>
        <fullName evidence="3">Type II toxin-antitoxin system YafQ family toxin</fullName>
    </submittedName>
</protein>
<dbReference type="Pfam" id="PF15738">
    <property type="entry name" value="YafQ_toxin"/>
    <property type="match status" value="1"/>
</dbReference>
<proteinExistence type="predicted"/>
<sequence>MLKHIERPASFLRQMKKMKRKHYDLDVLESAIRCIMSRNIDLLVTRYKDHALAGNLAGFRELHVQDDWLLIYSIEHETLTLILVTTGSHDDLF</sequence>
<name>A0AB39U6L1_9BIFI</name>
<dbReference type="PANTHER" id="PTHR40588">
    <property type="entry name" value="MRNA INTERFERASE TOXIN YAFQ"/>
    <property type="match status" value="1"/>
</dbReference>
<evidence type="ECO:0000256" key="1">
    <source>
        <dbReference type="ARBA" id="ARBA00022649"/>
    </source>
</evidence>
<dbReference type="InterPro" id="IPR004386">
    <property type="entry name" value="Toxin_YafQ-like"/>
</dbReference>
<dbReference type="EMBL" id="CP129674">
    <property type="protein sequence ID" value="XDS44536.1"/>
    <property type="molecule type" value="Genomic_DNA"/>
</dbReference>
<dbReference type="PIRSF" id="PIRSF006156">
    <property type="entry name" value="YafQ"/>
    <property type="match status" value="1"/>
</dbReference>
<evidence type="ECO:0000313" key="3">
    <source>
        <dbReference type="EMBL" id="XDS44536.1"/>
    </source>
</evidence>
<organism evidence="3">
    <name type="scientific">Bifidobacterium aquikefiricola</name>
    <dbReference type="NCBI Taxonomy" id="3059038"/>
    <lineage>
        <taxon>Bacteria</taxon>
        <taxon>Bacillati</taxon>
        <taxon>Actinomycetota</taxon>
        <taxon>Actinomycetes</taxon>
        <taxon>Bifidobacteriales</taxon>
        <taxon>Bifidobacteriaceae</taxon>
        <taxon>Bifidobacterium</taxon>
    </lineage>
</organism>
<dbReference type="InterPro" id="IPR035093">
    <property type="entry name" value="RelE/ParE_toxin_dom_sf"/>
</dbReference>
<dbReference type="NCBIfam" id="TIGR02385">
    <property type="entry name" value="RelE_StbE"/>
    <property type="match status" value="1"/>
</dbReference>
<dbReference type="RefSeq" id="WP_369344112.1">
    <property type="nucleotide sequence ID" value="NZ_CP129674.1"/>
</dbReference>
<keyword evidence="1" id="KW-1277">Toxin-antitoxin system</keyword>
<evidence type="ECO:0000256" key="2">
    <source>
        <dbReference type="PIRSR" id="PIRSR006156-1"/>
    </source>
</evidence>
<feature type="active site" description="Proton donor" evidence="2">
    <location>
        <position position="89"/>
    </location>
</feature>
<dbReference type="Gene3D" id="3.30.2310.20">
    <property type="entry name" value="RelE-like"/>
    <property type="match status" value="1"/>
</dbReference>
<dbReference type="SUPFAM" id="SSF143011">
    <property type="entry name" value="RelE-like"/>
    <property type="match status" value="1"/>
</dbReference>
<dbReference type="GO" id="GO:0006402">
    <property type="term" value="P:mRNA catabolic process"/>
    <property type="evidence" value="ECO:0007669"/>
    <property type="project" value="TreeGrafter"/>
</dbReference>
<dbReference type="PANTHER" id="PTHR40588:SF1">
    <property type="entry name" value="MRNA INTERFERASE TOXIN YAFQ"/>
    <property type="match status" value="1"/>
</dbReference>
<accession>A0AB39U6L1</accession>